<feature type="domain" description="ThuA-like" evidence="1">
    <location>
        <begin position="11"/>
        <end position="261"/>
    </location>
</feature>
<evidence type="ECO:0000259" key="1">
    <source>
        <dbReference type="Pfam" id="PF06283"/>
    </source>
</evidence>
<proteinExistence type="predicted"/>
<dbReference type="PANTHER" id="PTHR40469:SF2">
    <property type="entry name" value="GALACTOSE-BINDING DOMAIN-LIKE SUPERFAMILY PROTEIN"/>
    <property type="match status" value="1"/>
</dbReference>
<dbReference type="Pfam" id="PF06283">
    <property type="entry name" value="ThuA"/>
    <property type="match status" value="1"/>
</dbReference>
<dbReference type="Proteomes" id="UP000622317">
    <property type="component" value="Unassembled WGS sequence"/>
</dbReference>
<dbReference type="InterPro" id="IPR029010">
    <property type="entry name" value="ThuA-like"/>
</dbReference>
<dbReference type="SUPFAM" id="SSF52317">
    <property type="entry name" value="Class I glutamine amidotransferase-like"/>
    <property type="match status" value="1"/>
</dbReference>
<dbReference type="Gene3D" id="3.40.50.880">
    <property type="match status" value="1"/>
</dbReference>
<dbReference type="InterPro" id="IPR029062">
    <property type="entry name" value="Class_I_gatase-like"/>
</dbReference>
<protein>
    <submittedName>
        <fullName evidence="2">ThuA domain-containing protein</fullName>
    </submittedName>
</protein>
<gene>
    <name evidence="2" type="ORF">IEN85_11960</name>
</gene>
<comment type="caution">
    <text evidence="2">The sequence shown here is derived from an EMBL/GenBank/DDBJ whole genome shotgun (WGS) entry which is preliminary data.</text>
</comment>
<dbReference type="AlphaFoldDB" id="A0A927IHZ4"/>
<evidence type="ECO:0000313" key="2">
    <source>
        <dbReference type="EMBL" id="MBD5780208.1"/>
    </source>
</evidence>
<keyword evidence="3" id="KW-1185">Reference proteome</keyword>
<name>A0A927IHZ4_9BACT</name>
<reference evidence="2" key="1">
    <citation type="submission" date="2020-09" db="EMBL/GenBank/DDBJ databases">
        <title>Pelagicoccus enzymogenes sp. nov. with an EPS production, isolated from marine sediment.</title>
        <authorList>
            <person name="Feng X."/>
        </authorList>
    </citation>
    <scope>NUCLEOTIDE SEQUENCE</scope>
    <source>
        <strain evidence="2">NFK12</strain>
    </source>
</reference>
<accession>A0A927IHZ4</accession>
<dbReference type="EMBL" id="JACYFG010000035">
    <property type="protein sequence ID" value="MBD5780208.1"/>
    <property type="molecule type" value="Genomic_DNA"/>
</dbReference>
<dbReference type="RefSeq" id="WP_191617320.1">
    <property type="nucleotide sequence ID" value="NZ_JACYFG010000035.1"/>
</dbReference>
<organism evidence="2 3">
    <name type="scientific">Pelagicoccus enzymogenes</name>
    <dbReference type="NCBI Taxonomy" id="2773457"/>
    <lineage>
        <taxon>Bacteria</taxon>
        <taxon>Pseudomonadati</taxon>
        <taxon>Verrucomicrobiota</taxon>
        <taxon>Opitutia</taxon>
        <taxon>Puniceicoccales</taxon>
        <taxon>Pelagicoccaceae</taxon>
        <taxon>Pelagicoccus</taxon>
    </lineage>
</organism>
<dbReference type="PANTHER" id="PTHR40469">
    <property type="entry name" value="SECRETED GLYCOSYL HYDROLASE"/>
    <property type="match status" value="1"/>
</dbReference>
<evidence type="ECO:0000313" key="3">
    <source>
        <dbReference type="Proteomes" id="UP000622317"/>
    </source>
</evidence>
<sequence>MTRESAPPKIKVLLLTGQSNQWHNWKVSSRALEASVSADGMFEVDTLVTPDAGEDFSEFAPAWSDYDVVLLDYEGDVWPRETQRAFEAFVSGGGGLVAFHAADNAFPDWPAFNEMIGVGGWGGRGEDAGPKVRWRKGKMVLDDGPGVAMHPDPFEFLVETCAPDHPVMRGLPEAWLHAIDEQYSQLRGPAKNLTVLATAIAGPEIENGTSENEPMLMAIDYGKGRVFHTTLGHVGANDTETPAAMKCAGFLETLFRGLEWAATGEVTRAVPDDFPGTEFPEVRA</sequence>